<name>A0A7M5V5Z9_9CNID</name>
<dbReference type="InterPro" id="IPR026700">
    <property type="entry name" value="CCDC142"/>
</dbReference>
<organism evidence="2 3">
    <name type="scientific">Clytia hemisphaerica</name>
    <dbReference type="NCBI Taxonomy" id="252671"/>
    <lineage>
        <taxon>Eukaryota</taxon>
        <taxon>Metazoa</taxon>
        <taxon>Cnidaria</taxon>
        <taxon>Hydrozoa</taxon>
        <taxon>Hydroidolina</taxon>
        <taxon>Leptothecata</taxon>
        <taxon>Obeliida</taxon>
        <taxon>Clytiidae</taxon>
        <taxon>Clytia</taxon>
    </lineage>
</organism>
<dbReference type="AlphaFoldDB" id="A0A7M5V5Z9"/>
<accession>A0A7M5V5Z9</accession>
<evidence type="ECO:0000313" key="3">
    <source>
        <dbReference type="Proteomes" id="UP000594262"/>
    </source>
</evidence>
<evidence type="ECO:0000313" key="2">
    <source>
        <dbReference type="EnsemblMetazoa" id="CLYHEMP004022.1"/>
    </source>
</evidence>
<dbReference type="EnsemblMetazoa" id="CLYHEMT004022.1">
    <property type="protein sequence ID" value="CLYHEMP004022.1"/>
    <property type="gene ID" value="CLYHEMG004022"/>
</dbReference>
<dbReference type="PANTHER" id="PTHR21436:SF2">
    <property type="entry name" value="COILED-COIL DOMAIN-CONTAINING PROTEIN 142"/>
    <property type="match status" value="1"/>
</dbReference>
<dbReference type="Pfam" id="PF14923">
    <property type="entry name" value="CCDC142"/>
    <property type="match status" value="1"/>
</dbReference>
<evidence type="ECO:0000259" key="1">
    <source>
        <dbReference type="Pfam" id="PF14923"/>
    </source>
</evidence>
<dbReference type="GeneID" id="136810429"/>
<reference evidence="2" key="1">
    <citation type="submission" date="2021-01" db="UniProtKB">
        <authorList>
            <consortium name="EnsemblMetazoa"/>
        </authorList>
    </citation>
    <scope>IDENTIFICATION</scope>
</reference>
<dbReference type="RefSeq" id="XP_066923094.1">
    <property type="nucleotide sequence ID" value="XM_067066993.1"/>
</dbReference>
<dbReference type="InterPro" id="IPR055350">
    <property type="entry name" value="CCDC142_C"/>
</dbReference>
<dbReference type="Proteomes" id="UP000594262">
    <property type="component" value="Unplaced"/>
</dbReference>
<proteinExistence type="predicted"/>
<dbReference type="PANTHER" id="PTHR21436">
    <property type="entry name" value="COILED-COIL DOMAIN-CONTAINING PROTEIN 142"/>
    <property type="match status" value="1"/>
</dbReference>
<feature type="domain" description="Coiled-coil protein 142 C-terminal" evidence="1">
    <location>
        <begin position="516"/>
        <end position="787"/>
    </location>
</feature>
<sequence>MGEDTKIRQNGNHILDAKGTMIEQGVKRFPSTDKKLGNGIIFNNNGVSKIEQLGVEIKTCNIHRMNSKRDSIVYWSNGCSFARVPSKEATLFRTLPRLVKLRRHKLCLTLSKGTLDLVHCIQTTFLVLEKVFRSVEEFDTLKSTGQEIEVRHIHNELQNASQSLHTVLKSFKQTIKSINQDEYFEQLSVSIQHVIMPEHLMMSCSRLRKHFRDILLRIIEIQIENNNVNTDSLTKSISYCSLAIKQIIDFESVLSFFATANNSSYPLKSITKSTDVIDVCFYITKLAEGRSRVAARKLVSATLDSIKIYLTDIEGNRALMLNQFSLNSEKFKPIVRILKRFYRKILEKENEFYEQILNRIHQTNMDILQKNTDVLYPNGKRKHTNDPRRIIHFDHTIGPNQKEYLFTIYMDTLWKRIKTRLSFDYVIHIFEDSSLPFRVANRTLVFFELELLRQIRLKLESNGSSPQTFLETLTILAAAMVDLWSHRMVSKQLSSSMGLLIKDRFRRVDNEVECPSSQTFVELLKCQSCIQEQLNFFTQYGIKSRDDQPSNQWINTAFQRFHVLNDFTRWMLLYKRNQFLASSTWEQYFVLSTSDIKYLLFNFRKVALVWNNVFDESSHELLSVNDHLLLLEEFENESLRLMIQKIGQKSRGAWRDHLINKKVWKRKGTKGNVYQASACVNVVMQMVFGPLIENLYILSVDTKVDLLCKSISIFIKSWMDHILNECFIFSRFGAQQLSFDFSHFLTWFEQEEMGLSLDTITEIHTLPTVNQMKSAIMLLACQPDGRKGYRSTEDGNLLANYHGGSSSSTISQVSIESYAGAQFEDVIKEIELHDKDRWLALRAKGGQAKRLLCLS</sequence>
<keyword evidence="3" id="KW-1185">Reference proteome</keyword>
<protein>
    <recommendedName>
        <fullName evidence="1">Coiled-coil protein 142 C-terminal domain-containing protein</fullName>
    </recommendedName>
</protein>
<dbReference type="OrthoDB" id="6579237at2759"/>